<organism evidence="8 9">
    <name type="scientific">Budvicia aquatica</name>
    <dbReference type="NCBI Taxonomy" id="82979"/>
    <lineage>
        <taxon>Bacteria</taxon>
        <taxon>Pseudomonadati</taxon>
        <taxon>Pseudomonadota</taxon>
        <taxon>Gammaproteobacteria</taxon>
        <taxon>Enterobacterales</taxon>
        <taxon>Budviciaceae</taxon>
        <taxon>Budvicia</taxon>
    </lineage>
</organism>
<dbReference type="NCBIfam" id="TIGR02454">
    <property type="entry name" value="ECF_T_CbiQ"/>
    <property type="match status" value="1"/>
</dbReference>
<evidence type="ECO:0000313" key="8">
    <source>
        <dbReference type="EMBL" id="PHI29035.1"/>
    </source>
</evidence>
<name>A0A2C6DKR4_9GAMM</name>
<accession>A0A2C6DKR4</accession>
<evidence type="ECO:0000256" key="3">
    <source>
        <dbReference type="ARBA" id="ARBA00022475"/>
    </source>
</evidence>
<comment type="caution">
    <text evidence="8">The sequence shown here is derived from an EMBL/GenBank/DDBJ whole genome shotgun (WGS) entry which is preliminary data.</text>
</comment>
<feature type="transmembrane region" description="Helical" evidence="7">
    <location>
        <begin position="221"/>
        <end position="240"/>
    </location>
</feature>
<protein>
    <submittedName>
        <fullName evidence="8">Cobalt ECF transporter T component CbiQ</fullName>
    </submittedName>
</protein>
<dbReference type="Pfam" id="PF02361">
    <property type="entry name" value="CbiQ"/>
    <property type="match status" value="1"/>
</dbReference>
<evidence type="ECO:0000256" key="1">
    <source>
        <dbReference type="ARBA" id="ARBA00004651"/>
    </source>
</evidence>
<comment type="similarity">
    <text evidence="2">Belongs to the CbiQ family.</text>
</comment>
<dbReference type="GO" id="GO:0006824">
    <property type="term" value="P:cobalt ion transport"/>
    <property type="evidence" value="ECO:0007669"/>
    <property type="project" value="InterPro"/>
</dbReference>
<gene>
    <name evidence="8" type="primary">cbiQ</name>
    <name evidence="8" type="ORF">CRN84_06750</name>
</gene>
<comment type="subcellular location">
    <subcellularLocation>
        <location evidence="1">Cell membrane</location>
        <topology evidence="1">Multi-pass membrane protein</topology>
    </subcellularLocation>
</comment>
<keyword evidence="5 7" id="KW-1133">Transmembrane helix</keyword>
<dbReference type="STRING" id="1111728.GCA_000427805_02899"/>
<evidence type="ECO:0000256" key="2">
    <source>
        <dbReference type="ARBA" id="ARBA00008564"/>
    </source>
</evidence>
<feature type="transmembrane region" description="Helical" evidence="7">
    <location>
        <begin position="96"/>
        <end position="118"/>
    </location>
</feature>
<evidence type="ECO:0000256" key="6">
    <source>
        <dbReference type="ARBA" id="ARBA00023136"/>
    </source>
</evidence>
<evidence type="ECO:0000256" key="5">
    <source>
        <dbReference type="ARBA" id="ARBA00022989"/>
    </source>
</evidence>
<evidence type="ECO:0000256" key="4">
    <source>
        <dbReference type="ARBA" id="ARBA00022692"/>
    </source>
</evidence>
<feature type="transmembrane region" description="Helical" evidence="7">
    <location>
        <begin position="63"/>
        <end position="84"/>
    </location>
</feature>
<dbReference type="OrthoDB" id="4533at2"/>
<feature type="transmembrane region" description="Helical" evidence="7">
    <location>
        <begin position="34"/>
        <end position="51"/>
    </location>
</feature>
<evidence type="ECO:0000256" key="7">
    <source>
        <dbReference type="SAM" id="Phobius"/>
    </source>
</evidence>
<keyword evidence="6 7" id="KW-0472">Membrane</keyword>
<keyword evidence="9" id="KW-1185">Reference proteome</keyword>
<dbReference type="EMBL" id="PDDX01000001">
    <property type="protein sequence ID" value="PHI29035.1"/>
    <property type="molecule type" value="Genomic_DNA"/>
</dbReference>
<reference evidence="9" key="1">
    <citation type="submission" date="2017-09" db="EMBL/GenBank/DDBJ databases">
        <title>FDA dAtabase for Regulatory Grade micrObial Sequences (FDA-ARGOS): Supporting development and validation of Infectious Disease Dx tests.</title>
        <authorList>
            <person name="Minogue T."/>
            <person name="Wolcott M."/>
            <person name="Wasieloski L."/>
            <person name="Aguilar W."/>
            <person name="Moore D."/>
            <person name="Tallon L."/>
            <person name="Sadzewicz L."/>
            <person name="Ott S."/>
            <person name="Zhao X."/>
            <person name="Nagaraj S."/>
            <person name="Vavikolanu K."/>
            <person name="Aluvathingal J."/>
            <person name="Nadendla S."/>
            <person name="Sichtig H."/>
        </authorList>
    </citation>
    <scope>NUCLEOTIDE SEQUENCE [LARGE SCALE GENOMIC DNA]</scope>
    <source>
        <strain evidence="9">FDAARGOS_387</strain>
    </source>
</reference>
<dbReference type="InterPro" id="IPR051611">
    <property type="entry name" value="ECF_transporter_component"/>
</dbReference>
<dbReference type="PANTHER" id="PTHR34857">
    <property type="entry name" value="SLL0384 PROTEIN"/>
    <property type="match status" value="1"/>
</dbReference>
<dbReference type="Proteomes" id="UP000224974">
    <property type="component" value="Unassembled WGS sequence"/>
</dbReference>
<dbReference type="AlphaFoldDB" id="A0A2C6DKR4"/>
<keyword evidence="4 7" id="KW-0812">Transmembrane</keyword>
<keyword evidence="3" id="KW-1003">Cell membrane</keyword>
<sequence length="243" mass="27106">MDSQSRTMSRPVDLRLRLIAAMGALIVFTPVKNLAPAVAGLFAVLMLYAACRQPLPWRRLLHLEGFLILLLITLPFTLPGTPLFHLGPLTASTDGLWRAIVLACKVTASVLLISFLFATADPIRLGNALLGLHVPEPLVRLFVAVVRYLALIQDEFSRLQESMRARAFIPRSNRHTWRSYGYLLGMLLIRAMERADRVEEAMRLRGYSGRFPQTPLPPPPFSDWIAAGGLIGSSILLLLWDKL</sequence>
<dbReference type="InterPro" id="IPR012809">
    <property type="entry name" value="ECF_CbiQ"/>
</dbReference>
<proteinExistence type="inferred from homology"/>
<dbReference type="GO" id="GO:0043190">
    <property type="term" value="C:ATP-binding cassette (ABC) transporter complex"/>
    <property type="evidence" value="ECO:0007669"/>
    <property type="project" value="InterPro"/>
</dbReference>
<evidence type="ECO:0000313" key="9">
    <source>
        <dbReference type="Proteomes" id="UP000224974"/>
    </source>
</evidence>
<dbReference type="InterPro" id="IPR003339">
    <property type="entry name" value="ABC/ECF_trnsptr_transmembrane"/>
</dbReference>
<dbReference type="RefSeq" id="WP_099044093.1">
    <property type="nucleotide sequence ID" value="NZ_PDDX01000001.1"/>
</dbReference>
<dbReference type="CDD" id="cd16914">
    <property type="entry name" value="EcfT"/>
    <property type="match status" value="1"/>
</dbReference>
<dbReference type="PANTHER" id="PTHR34857:SF2">
    <property type="entry name" value="SLL0384 PROTEIN"/>
    <property type="match status" value="1"/>
</dbReference>